<dbReference type="GO" id="GO:0050660">
    <property type="term" value="F:flavin adenine dinucleotide binding"/>
    <property type="evidence" value="ECO:0007669"/>
    <property type="project" value="InterPro"/>
</dbReference>
<keyword evidence="3 6" id="KW-0285">Flavoprotein</keyword>
<evidence type="ECO:0000256" key="6">
    <source>
        <dbReference type="RuleBase" id="RU362125"/>
    </source>
</evidence>
<dbReference type="STRING" id="47871.GA0070608_4177"/>
<dbReference type="InterPro" id="IPR006091">
    <property type="entry name" value="Acyl-CoA_Oxase/DH_mid-dom"/>
</dbReference>
<dbReference type="Pfam" id="PF02771">
    <property type="entry name" value="Acyl-CoA_dh_N"/>
    <property type="match status" value="1"/>
</dbReference>
<evidence type="ECO:0000313" key="11">
    <source>
        <dbReference type="Proteomes" id="UP000199343"/>
    </source>
</evidence>
<dbReference type="Proteomes" id="UP000199343">
    <property type="component" value="Unassembled WGS sequence"/>
</dbReference>
<evidence type="ECO:0000256" key="5">
    <source>
        <dbReference type="ARBA" id="ARBA00023002"/>
    </source>
</evidence>
<dbReference type="Pfam" id="PF00441">
    <property type="entry name" value="Acyl-CoA_dh_1"/>
    <property type="match status" value="1"/>
</dbReference>
<evidence type="ECO:0000256" key="3">
    <source>
        <dbReference type="ARBA" id="ARBA00022630"/>
    </source>
</evidence>
<reference evidence="10 11" key="1">
    <citation type="submission" date="2016-06" db="EMBL/GenBank/DDBJ databases">
        <authorList>
            <person name="Kjaerup R.B."/>
            <person name="Dalgaard T.S."/>
            <person name="Juul-Madsen H.R."/>
        </authorList>
    </citation>
    <scope>NUCLEOTIDE SEQUENCE [LARGE SCALE GENOMIC DNA]</scope>
    <source>
        <strain evidence="10 11">DSM 43363</strain>
    </source>
</reference>
<evidence type="ECO:0000256" key="1">
    <source>
        <dbReference type="ARBA" id="ARBA00001974"/>
    </source>
</evidence>
<proteinExistence type="inferred from homology"/>
<dbReference type="Gene3D" id="1.20.140.10">
    <property type="entry name" value="Butyryl-CoA Dehydrogenase, subunit A, domain 3"/>
    <property type="match status" value="1"/>
</dbReference>
<dbReference type="Gene3D" id="2.40.110.10">
    <property type="entry name" value="Butyryl-CoA Dehydrogenase, subunit A, domain 2"/>
    <property type="match status" value="1"/>
</dbReference>
<dbReference type="InterPro" id="IPR036250">
    <property type="entry name" value="AcylCo_DH-like_C"/>
</dbReference>
<evidence type="ECO:0000313" key="10">
    <source>
        <dbReference type="EMBL" id="SCL69934.1"/>
    </source>
</evidence>
<dbReference type="InterPro" id="IPR009075">
    <property type="entry name" value="AcylCo_DH/oxidase_C"/>
</dbReference>
<dbReference type="RefSeq" id="WP_176733779.1">
    <property type="nucleotide sequence ID" value="NZ_FMIC01000002.1"/>
</dbReference>
<dbReference type="EMBL" id="FMIC01000002">
    <property type="protein sequence ID" value="SCL69934.1"/>
    <property type="molecule type" value="Genomic_DNA"/>
</dbReference>
<evidence type="ECO:0000259" key="8">
    <source>
        <dbReference type="Pfam" id="PF02770"/>
    </source>
</evidence>
<evidence type="ECO:0000259" key="9">
    <source>
        <dbReference type="Pfam" id="PF02771"/>
    </source>
</evidence>
<keyword evidence="4 6" id="KW-0274">FAD</keyword>
<feature type="domain" description="Acyl-CoA dehydrogenase/oxidase N-terminal" evidence="9">
    <location>
        <begin position="21"/>
        <end position="112"/>
    </location>
</feature>
<dbReference type="Gene3D" id="1.10.540.10">
    <property type="entry name" value="Acyl-CoA dehydrogenase/oxidase, N-terminal domain"/>
    <property type="match status" value="1"/>
</dbReference>
<dbReference type="InterPro" id="IPR046373">
    <property type="entry name" value="Acyl-CoA_Oxase/DH_mid-dom_sf"/>
</dbReference>
<dbReference type="SUPFAM" id="SSF47203">
    <property type="entry name" value="Acyl-CoA dehydrogenase C-terminal domain-like"/>
    <property type="match status" value="1"/>
</dbReference>
<name>A0A1C6VV03_9ACTN</name>
<keyword evidence="5 6" id="KW-0560">Oxidoreductase</keyword>
<dbReference type="Pfam" id="PF02770">
    <property type="entry name" value="Acyl-CoA_dh_M"/>
    <property type="match status" value="1"/>
</dbReference>
<evidence type="ECO:0000259" key="7">
    <source>
        <dbReference type="Pfam" id="PF00441"/>
    </source>
</evidence>
<feature type="domain" description="Acyl-CoA oxidase/dehydrogenase middle" evidence="8">
    <location>
        <begin position="135"/>
        <end position="208"/>
    </location>
</feature>
<dbReference type="GO" id="GO:0003995">
    <property type="term" value="F:acyl-CoA dehydrogenase activity"/>
    <property type="evidence" value="ECO:0007669"/>
    <property type="project" value="TreeGrafter"/>
</dbReference>
<sequence length="381" mass="39328">MTEASAGPQPVAETSRPEAAEELAQIRASVVEVLDERADLRRTHELMVGAPGHDPQLHELLTAELGLLGLVVPEHLGGLGLDVPAATAVIEELGARLVPGALATSLAAILAARALGPSAEPLLARVVAEQLTLASALAEDGAGWDLEQTATRATGTGDVWALTGTKTLVAGAEAARVVLVTGRDGGGELGVYAVDLAADGVDVQTHMTLDQTRRLSTVHLREAAATRVDAPGGEGARVLLDHVRAMLALESAAAARACLDLTVEYLKIREQFGRPIGSFQALKHRCADLAVAVAGARATVDHLVTTLHTGAATRSHDAALAKLVCTDTLMTVAAEAIQLHGGIGFTFEHDAHLFFKRAKSAQLLAGSPATVRAEVAALAGL</sequence>
<organism evidence="10 11">
    <name type="scientific">Micromonospora peucetia</name>
    <dbReference type="NCBI Taxonomy" id="47871"/>
    <lineage>
        <taxon>Bacteria</taxon>
        <taxon>Bacillati</taxon>
        <taxon>Actinomycetota</taxon>
        <taxon>Actinomycetes</taxon>
        <taxon>Micromonosporales</taxon>
        <taxon>Micromonosporaceae</taxon>
        <taxon>Micromonospora</taxon>
    </lineage>
</organism>
<accession>A0A1C6VV03</accession>
<dbReference type="InterPro" id="IPR009100">
    <property type="entry name" value="AcylCoA_DH/oxidase_NM_dom_sf"/>
</dbReference>
<evidence type="ECO:0000256" key="2">
    <source>
        <dbReference type="ARBA" id="ARBA00009347"/>
    </source>
</evidence>
<dbReference type="InterPro" id="IPR037069">
    <property type="entry name" value="AcylCoA_DH/ox_N_sf"/>
</dbReference>
<feature type="domain" description="Acyl-CoA dehydrogenase/oxidase C-terminal" evidence="7">
    <location>
        <begin position="238"/>
        <end position="376"/>
    </location>
</feature>
<dbReference type="PANTHER" id="PTHR43884">
    <property type="entry name" value="ACYL-COA DEHYDROGENASE"/>
    <property type="match status" value="1"/>
</dbReference>
<dbReference type="SUPFAM" id="SSF56645">
    <property type="entry name" value="Acyl-CoA dehydrogenase NM domain-like"/>
    <property type="match status" value="1"/>
</dbReference>
<protein>
    <submittedName>
        <fullName evidence="10">Acyl-CoA dehydrogenase</fullName>
    </submittedName>
</protein>
<dbReference type="InterPro" id="IPR013786">
    <property type="entry name" value="AcylCoA_DH/ox_N"/>
</dbReference>
<comment type="cofactor">
    <cofactor evidence="1 6">
        <name>FAD</name>
        <dbReference type="ChEBI" id="CHEBI:57692"/>
    </cofactor>
</comment>
<dbReference type="AlphaFoldDB" id="A0A1C6VV03"/>
<comment type="similarity">
    <text evidence="2 6">Belongs to the acyl-CoA dehydrogenase family.</text>
</comment>
<evidence type="ECO:0000256" key="4">
    <source>
        <dbReference type="ARBA" id="ARBA00022827"/>
    </source>
</evidence>
<dbReference type="PANTHER" id="PTHR43884:SF20">
    <property type="entry name" value="ACYL-COA DEHYDROGENASE FADE28"/>
    <property type="match status" value="1"/>
</dbReference>
<gene>
    <name evidence="10" type="ORF">GA0070608_4177</name>
</gene>
<dbReference type="CDD" id="cd00567">
    <property type="entry name" value="ACAD"/>
    <property type="match status" value="1"/>
</dbReference>